<evidence type="ECO:0000313" key="13">
    <source>
        <dbReference type="Proteomes" id="UP000053647"/>
    </source>
</evidence>
<dbReference type="GO" id="GO:0000775">
    <property type="term" value="C:chromosome, centromeric region"/>
    <property type="evidence" value="ECO:0007669"/>
    <property type="project" value="UniProtKB-SubCell"/>
</dbReference>
<dbReference type="PANTHER" id="PTHR16040:SF7">
    <property type="entry name" value="AUSTRALIN, ISOFORM A-RELATED"/>
    <property type="match status" value="1"/>
</dbReference>
<name>A0A0C9TXK4_PAXIN</name>
<feature type="domain" description="Borealin N-terminal" evidence="11">
    <location>
        <begin position="14"/>
        <end position="70"/>
    </location>
</feature>
<dbReference type="AlphaFoldDB" id="A0A0C9TXK4"/>
<dbReference type="InterPro" id="IPR018851">
    <property type="entry name" value="Borealin_N"/>
</dbReference>
<feature type="region of interest" description="Disordered" evidence="10">
    <location>
        <begin position="268"/>
        <end position="354"/>
    </location>
</feature>
<evidence type="ECO:0000256" key="2">
    <source>
        <dbReference type="ARBA" id="ARBA00004584"/>
    </source>
</evidence>
<keyword evidence="8" id="KW-0131">Cell cycle</keyword>
<dbReference type="Proteomes" id="UP000053647">
    <property type="component" value="Unassembled WGS sequence"/>
</dbReference>
<dbReference type="GO" id="GO:0032133">
    <property type="term" value="C:chromosome passenger complex"/>
    <property type="evidence" value="ECO:0007669"/>
    <property type="project" value="TreeGrafter"/>
</dbReference>
<comment type="subcellular location">
    <subcellularLocation>
        <location evidence="2">Chromosome</location>
        <location evidence="2">Centromere</location>
    </subcellularLocation>
    <subcellularLocation>
        <location evidence="1">Nucleus</location>
    </subcellularLocation>
</comment>
<evidence type="ECO:0000256" key="10">
    <source>
        <dbReference type="SAM" id="MobiDB-lite"/>
    </source>
</evidence>
<proteinExistence type="inferred from homology"/>
<gene>
    <name evidence="12" type="ORF">PAXINDRAFT_115398</name>
</gene>
<evidence type="ECO:0000256" key="7">
    <source>
        <dbReference type="ARBA" id="ARBA00023242"/>
    </source>
</evidence>
<dbReference type="HOGENOM" id="CLU_041191_0_0_1"/>
<feature type="region of interest" description="Disordered" evidence="10">
    <location>
        <begin position="101"/>
        <end position="137"/>
    </location>
</feature>
<evidence type="ECO:0000256" key="5">
    <source>
        <dbReference type="ARBA" id="ARBA00022618"/>
    </source>
</evidence>
<dbReference type="EMBL" id="KN819339">
    <property type="protein sequence ID" value="KIJ15003.1"/>
    <property type="molecule type" value="Genomic_DNA"/>
</dbReference>
<evidence type="ECO:0000256" key="9">
    <source>
        <dbReference type="ARBA" id="ARBA00023328"/>
    </source>
</evidence>
<evidence type="ECO:0000259" key="11">
    <source>
        <dbReference type="Pfam" id="PF10444"/>
    </source>
</evidence>
<feature type="compositionally biased region" description="Basic and acidic residues" evidence="10">
    <location>
        <begin position="286"/>
        <end position="296"/>
    </location>
</feature>
<keyword evidence="6" id="KW-0498">Mitosis</keyword>
<sequence length="442" mass="48296">MKVPETTRNYTPEEKQQLIKNLDIEVEHRVRQLEEWLAVALQNFRLHQEGLISRIPKLVRGVSMGDFADKYNGDVQACLRGLQSARMGMGGTETFEIDRDTRKRKWAAAQEEVEASGSGPAQGHGQKQEGEQGRAAKNARIMAATPKKNVAAPWNAHPTPRAFSVVRTPGAVRTTTRPPIPHPSPSPHKLHKPPSFVPVRTASPSKHPNANANANANHRTHPPSSATFNPTMLPPKAPTYPTLRPPRRDESMLSVNGSPLANPYTLGLGWFAGEDDDEKEGNGGGRNEKGKERQGDAPKTLRRVDSIVIRRDPSVILPPSSKHSQPNGTTSRTHSRANSQTQILHSAAHSRTNSRTQLLASFDTSTLSTNPTPLPLASVPSGSASALVSIPTKDGHLLEFDPLTTSPRALDKLVGITESAKKQAREEMARLVKEAVRKWVIE</sequence>
<dbReference type="OrthoDB" id="2392550at2759"/>
<keyword evidence="7" id="KW-0539">Nucleus</keyword>
<dbReference type="PANTHER" id="PTHR16040">
    <property type="entry name" value="AUSTRALIN, ISOFORM A-RELATED"/>
    <property type="match status" value="1"/>
</dbReference>
<keyword evidence="13" id="KW-1185">Reference proteome</keyword>
<dbReference type="GO" id="GO:0051233">
    <property type="term" value="C:spindle midzone"/>
    <property type="evidence" value="ECO:0007669"/>
    <property type="project" value="TreeGrafter"/>
</dbReference>
<feature type="compositionally biased region" description="Basic and acidic residues" evidence="10">
    <location>
        <begin position="302"/>
        <end position="313"/>
    </location>
</feature>
<feature type="compositionally biased region" description="Polar residues" evidence="10">
    <location>
        <begin position="321"/>
        <end position="354"/>
    </location>
</feature>
<evidence type="ECO:0000256" key="3">
    <source>
        <dbReference type="ARBA" id="ARBA00009914"/>
    </source>
</evidence>
<keyword evidence="5" id="KW-0132">Cell division</keyword>
<keyword evidence="9" id="KW-0137">Centromere</keyword>
<dbReference type="Pfam" id="PF10444">
    <property type="entry name" value="Nbl1_Borealin_N"/>
    <property type="match status" value="1"/>
</dbReference>
<feature type="region of interest" description="Disordered" evidence="10">
    <location>
        <begin position="170"/>
        <end position="249"/>
    </location>
</feature>
<dbReference type="InterPro" id="IPR018867">
    <property type="entry name" value="Cell_div_borealin"/>
</dbReference>
<evidence type="ECO:0000256" key="8">
    <source>
        <dbReference type="ARBA" id="ARBA00023306"/>
    </source>
</evidence>
<reference evidence="12 13" key="1">
    <citation type="submission" date="2014-06" db="EMBL/GenBank/DDBJ databases">
        <authorList>
            <consortium name="DOE Joint Genome Institute"/>
            <person name="Kuo A."/>
            <person name="Kohler A."/>
            <person name="Nagy L.G."/>
            <person name="Floudas D."/>
            <person name="Copeland A."/>
            <person name="Barry K.W."/>
            <person name="Cichocki N."/>
            <person name="Veneault-Fourrey C."/>
            <person name="LaButti K."/>
            <person name="Lindquist E.A."/>
            <person name="Lipzen A."/>
            <person name="Lundell T."/>
            <person name="Morin E."/>
            <person name="Murat C."/>
            <person name="Sun H."/>
            <person name="Tunlid A."/>
            <person name="Henrissat B."/>
            <person name="Grigoriev I.V."/>
            <person name="Hibbett D.S."/>
            <person name="Martin F."/>
            <person name="Nordberg H.P."/>
            <person name="Cantor M.N."/>
            <person name="Hua S.X."/>
        </authorList>
    </citation>
    <scope>NUCLEOTIDE SEQUENCE [LARGE SCALE GENOMIC DNA]</scope>
    <source>
        <strain evidence="12 13">ATCC 200175</strain>
    </source>
</reference>
<protein>
    <recommendedName>
        <fullName evidence="11">Borealin N-terminal domain-containing protein</fullName>
    </recommendedName>
</protein>
<reference evidence="13" key="2">
    <citation type="submission" date="2015-01" db="EMBL/GenBank/DDBJ databases">
        <title>Evolutionary Origins and Diversification of the Mycorrhizal Mutualists.</title>
        <authorList>
            <consortium name="DOE Joint Genome Institute"/>
            <consortium name="Mycorrhizal Genomics Consortium"/>
            <person name="Kohler A."/>
            <person name="Kuo A."/>
            <person name="Nagy L.G."/>
            <person name="Floudas D."/>
            <person name="Copeland A."/>
            <person name="Barry K.W."/>
            <person name="Cichocki N."/>
            <person name="Veneault-Fourrey C."/>
            <person name="LaButti K."/>
            <person name="Lindquist E.A."/>
            <person name="Lipzen A."/>
            <person name="Lundell T."/>
            <person name="Morin E."/>
            <person name="Murat C."/>
            <person name="Riley R."/>
            <person name="Ohm R."/>
            <person name="Sun H."/>
            <person name="Tunlid A."/>
            <person name="Henrissat B."/>
            <person name="Grigoriev I.V."/>
            <person name="Hibbett D.S."/>
            <person name="Martin F."/>
        </authorList>
    </citation>
    <scope>NUCLEOTIDE SEQUENCE [LARGE SCALE GENOMIC DNA]</scope>
    <source>
        <strain evidence="13">ATCC 200175</strain>
    </source>
</reference>
<dbReference type="GO" id="GO:0000070">
    <property type="term" value="P:mitotic sister chromatid segregation"/>
    <property type="evidence" value="ECO:0007669"/>
    <property type="project" value="TreeGrafter"/>
</dbReference>
<dbReference type="GO" id="GO:0051301">
    <property type="term" value="P:cell division"/>
    <property type="evidence" value="ECO:0007669"/>
    <property type="project" value="UniProtKB-KW"/>
</dbReference>
<keyword evidence="4" id="KW-0158">Chromosome</keyword>
<accession>A0A0C9TXK4</accession>
<evidence type="ECO:0000256" key="6">
    <source>
        <dbReference type="ARBA" id="ARBA00022776"/>
    </source>
</evidence>
<evidence type="ECO:0000256" key="4">
    <source>
        <dbReference type="ARBA" id="ARBA00022454"/>
    </source>
</evidence>
<comment type="similarity">
    <text evidence="3">Belongs to the borealin family.</text>
</comment>
<dbReference type="GO" id="GO:0005634">
    <property type="term" value="C:nucleus"/>
    <property type="evidence" value="ECO:0007669"/>
    <property type="project" value="UniProtKB-SubCell"/>
</dbReference>
<evidence type="ECO:0000256" key="1">
    <source>
        <dbReference type="ARBA" id="ARBA00004123"/>
    </source>
</evidence>
<organism evidence="12 13">
    <name type="scientific">Paxillus involutus ATCC 200175</name>
    <dbReference type="NCBI Taxonomy" id="664439"/>
    <lineage>
        <taxon>Eukaryota</taxon>
        <taxon>Fungi</taxon>
        <taxon>Dikarya</taxon>
        <taxon>Basidiomycota</taxon>
        <taxon>Agaricomycotina</taxon>
        <taxon>Agaricomycetes</taxon>
        <taxon>Agaricomycetidae</taxon>
        <taxon>Boletales</taxon>
        <taxon>Paxilineae</taxon>
        <taxon>Paxillaceae</taxon>
        <taxon>Paxillus</taxon>
    </lineage>
</organism>
<evidence type="ECO:0000313" key="12">
    <source>
        <dbReference type="EMBL" id="KIJ15003.1"/>
    </source>
</evidence>